<dbReference type="AlphaFoldDB" id="V4CL49"/>
<dbReference type="GO" id="GO:0005886">
    <property type="term" value="C:plasma membrane"/>
    <property type="evidence" value="ECO:0007669"/>
    <property type="project" value="TreeGrafter"/>
</dbReference>
<evidence type="ECO:0000256" key="7">
    <source>
        <dbReference type="SAM" id="MobiDB-lite"/>
    </source>
</evidence>
<evidence type="ECO:0000256" key="3">
    <source>
        <dbReference type="ARBA" id="ARBA00022443"/>
    </source>
</evidence>
<protein>
    <recommendedName>
        <fullName evidence="12">SH3 domain-containing protein</fullName>
    </recommendedName>
</protein>
<dbReference type="SMART" id="SM00233">
    <property type="entry name" value="PH"/>
    <property type="match status" value="1"/>
</dbReference>
<dbReference type="SMART" id="SM00326">
    <property type="entry name" value="SH3"/>
    <property type="match status" value="1"/>
</dbReference>
<dbReference type="CTD" id="20246369"/>
<dbReference type="Proteomes" id="UP000030746">
    <property type="component" value="Unassembled WGS sequence"/>
</dbReference>
<dbReference type="OrthoDB" id="243840at2759"/>
<dbReference type="KEGG" id="lgi:LOTGIDRAFT_212502"/>
<dbReference type="EMBL" id="KB200129">
    <property type="protein sequence ID" value="ESP02990.1"/>
    <property type="molecule type" value="Genomic_DNA"/>
</dbReference>
<dbReference type="SUPFAM" id="SSF50729">
    <property type="entry name" value="PH domain-like"/>
    <property type="match status" value="1"/>
</dbReference>
<dbReference type="Pfam" id="PF00018">
    <property type="entry name" value="SH3_1"/>
    <property type="match status" value="1"/>
</dbReference>
<dbReference type="SUPFAM" id="SSF50044">
    <property type="entry name" value="SH3-domain"/>
    <property type="match status" value="1"/>
</dbReference>
<feature type="domain" description="SH3" evidence="8">
    <location>
        <begin position="247"/>
        <end position="308"/>
    </location>
</feature>
<dbReference type="GeneID" id="20246369"/>
<keyword evidence="11" id="KW-1185">Reference proteome</keyword>
<dbReference type="PANTHER" id="PTHR15129:SF0">
    <property type="entry name" value="SH3 DOMAIN-CONTAINING PROTEIN"/>
    <property type="match status" value="1"/>
</dbReference>
<keyword evidence="5" id="KW-0597">Phosphoprotein</keyword>
<dbReference type="Gene3D" id="2.30.29.30">
    <property type="entry name" value="Pleckstrin-homology domain (PH domain)/Phosphotyrosine-binding domain (PTB)"/>
    <property type="match status" value="1"/>
</dbReference>
<evidence type="ECO:0008006" key="12">
    <source>
        <dbReference type="Google" id="ProtNLM"/>
    </source>
</evidence>
<organism evidence="10 11">
    <name type="scientific">Lottia gigantea</name>
    <name type="common">Giant owl limpet</name>
    <dbReference type="NCBI Taxonomy" id="225164"/>
    <lineage>
        <taxon>Eukaryota</taxon>
        <taxon>Metazoa</taxon>
        <taxon>Spiralia</taxon>
        <taxon>Lophotrochozoa</taxon>
        <taxon>Mollusca</taxon>
        <taxon>Gastropoda</taxon>
        <taxon>Patellogastropoda</taxon>
        <taxon>Lottioidea</taxon>
        <taxon>Lottiidae</taxon>
        <taxon>Lottia</taxon>
    </lineage>
</organism>
<evidence type="ECO:0000256" key="6">
    <source>
        <dbReference type="PROSITE-ProRule" id="PRU00192"/>
    </source>
</evidence>
<dbReference type="PANTHER" id="PTHR15129">
    <property type="entry name" value="SRC-ASSOCIATED ADAPTOR PROTEIN"/>
    <property type="match status" value="1"/>
</dbReference>
<sequence length="311" mass="35295">MMSLFLLEGVVIVENSEEEVPYTENIRVTPAASLNQPLKSGWLEKRRKGLIGKISYQKRYCVIHSAALYYYEKPTDKKQNGAFPLNGYEFREAPQLVSGAKKELSFELVGPGKRTYEFLAENKEEFNSWREAVESCHNEPISEELYEAIEDIIRPAPPRGQPPATPIVDDGEEYEIPQVEQQETYEVVGEDQPPILPAPRKVSTQSVPKMAPPSIPNVPLPEPPVQPQTPKKRVPKLIGMTNDPAEDFENMYFGKWDCSTDTDNELKFNKGDIIHIISKDFDSENWWVGEYKGSIGLVPKSYLAKAYELMP</sequence>
<dbReference type="OMA" id="WCALSKG"/>
<dbReference type="InterPro" id="IPR001849">
    <property type="entry name" value="PH_domain"/>
</dbReference>
<proteinExistence type="inferred from homology"/>
<gene>
    <name evidence="10" type="ORF">LOTGIDRAFT_212502</name>
</gene>
<evidence type="ECO:0000259" key="9">
    <source>
        <dbReference type="PROSITE" id="PS50003"/>
    </source>
</evidence>
<dbReference type="InterPro" id="IPR001452">
    <property type="entry name" value="SH3_domain"/>
</dbReference>
<dbReference type="HOGENOM" id="CLU_062032_1_0_1"/>
<evidence type="ECO:0000259" key="8">
    <source>
        <dbReference type="PROSITE" id="PS50002"/>
    </source>
</evidence>
<feature type="compositionally biased region" description="Pro residues" evidence="7">
    <location>
        <begin position="210"/>
        <end position="227"/>
    </location>
</feature>
<dbReference type="InterPro" id="IPR037781">
    <property type="entry name" value="SKAP_fam"/>
</dbReference>
<feature type="region of interest" description="Disordered" evidence="7">
    <location>
        <begin position="191"/>
        <end position="238"/>
    </location>
</feature>
<dbReference type="GO" id="GO:0005737">
    <property type="term" value="C:cytoplasm"/>
    <property type="evidence" value="ECO:0007669"/>
    <property type="project" value="UniProtKB-SubCell"/>
</dbReference>
<comment type="similarity">
    <text evidence="2">Belongs to the SKAP family.</text>
</comment>
<accession>V4CL49</accession>
<dbReference type="PROSITE" id="PS50002">
    <property type="entry name" value="SH3"/>
    <property type="match status" value="1"/>
</dbReference>
<keyword evidence="4" id="KW-0963">Cytoplasm</keyword>
<dbReference type="InterPro" id="IPR011993">
    <property type="entry name" value="PH-like_dom_sf"/>
</dbReference>
<evidence type="ECO:0000256" key="4">
    <source>
        <dbReference type="ARBA" id="ARBA00022490"/>
    </source>
</evidence>
<dbReference type="PROSITE" id="PS50003">
    <property type="entry name" value="PH_DOMAIN"/>
    <property type="match status" value="1"/>
</dbReference>
<reference evidence="10 11" key="1">
    <citation type="journal article" date="2013" name="Nature">
        <title>Insights into bilaterian evolution from three spiralian genomes.</title>
        <authorList>
            <person name="Simakov O."/>
            <person name="Marletaz F."/>
            <person name="Cho S.J."/>
            <person name="Edsinger-Gonzales E."/>
            <person name="Havlak P."/>
            <person name="Hellsten U."/>
            <person name="Kuo D.H."/>
            <person name="Larsson T."/>
            <person name="Lv J."/>
            <person name="Arendt D."/>
            <person name="Savage R."/>
            <person name="Osoegawa K."/>
            <person name="de Jong P."/>
            <person name="Grimwood J."/>
            <person name="Chapman J.A."/>
            <person name="Shapiro H."/>
            <person name="Aerts A."/>
            <person name="Otillar R.P."/>
            <person name="Terry A.Y."/>
            <person name="Boore J.L."/>
            <person name="Grigoriev I.V."/>
            <person name="Lindberg D.R."/>
            <person name="Seaver E.C."/>
            <person name="Weisblat D.A."/>
            <person name="Putnam N.H."/>
            <person name="Rokhsar D.S."/>
        </authorList>
    </citation>
    <scope>NUCLEOTIDE SEQUENCE [LARGE SCALE GENOMIC DNA]</scope>
</reference>
<dbReference type="Gene3D" id="2.30.30.40">
    <property type="entry name" value="SH3 Domains"/>
    <property type="match status" value="1"/>
</dbReference>
<dbReference type="STRING" id="225164.V4CL49"/>
<dbReference type="PRINTS" id="PR00452">
    <property type="entry name" value="SH3DOMAIN"/>
</dbReference>
<evidence type="ECO:0000313" key="10">
    <source>
        <dbReference type="EMBL" id="ESP02990.1"/>
    </source>
</evidence>
<evidence type="ECO:0000256" key="5">
    <source>
        <dbReference type="ARBA" id="ARBA00022553"/>
    </source>
</evidence>
<dbReference type="InterPro" id="IPR036028">
    <property type="entry name" value="SH3-like_dom_sf"/>
</dbReference>
<dbReference type="RefSeq" id="XP_009046460.1">
    <property type="nucleotide sequence ID" value="XM_009048212.1"/>
</dbReference>
<keyword evidence="3 6" id="KW-0728">SH3 domain</keyword>
<feature type="domain" description="PH" evidence="9">
    <location>
        <begin position="36"/>
        <end position="138"/>
    </location>
</feature>
<name>V4CL49_LOTGI</name>
<evidence type="ECO:0000313" key="11">
    <source>
        <dbReference type="Proteomes" id="UP000030746"/>
    </source>
</evidence>
<comment type="subcellular location">
    <subcellularLocation>
        <location evidence="1">Cytoplasm</location>
    </subcellularLocation>
</comment>
<evidence type="ECO:0000256" key="2">
    <source>
        <dbReference type="ARBA" id="ARBA00005864"/>
    </source>
</evidence>
<dbReference type="Pfam" id="PF00169">
    <property type="entry name" value="PH"/>
    <property type="match status" value="1"/>
</dbReference>
<evidence type="ECO:0000256" key="1">
    <source>
        <dbReference type="ARBA" id="ARBA00004496"/>
    </source>
</evidence>